<reference evidence="1" key="2">
    <citation type="journal article" date="2021" name="PeerJ">
        <title>Extensive microbial diversity within the chicken gut microbiome revealed by metagenomics and culture.</title>
        <authorList>
            <person name="Gilroy R."/>
            <person name="Ravi A."/>
            <person name="Getino M."/>
            <person name="Pursley I."/>
            <person name="Horton D.L."/>
            <person name="Alikhan N.F."/>
            <person name="Baker D."/>
            <person name="Gharbi K."/>
            <person name="Hall N."/>
            <person name="Watson M."/>
            <person name="Adriaenssens E.M."/>
            <person name="Foster-Nyarko E."/>
            <person name="Jarju S."/>
            <person name="Secka A."/>
            <person name="Antonio M."/>
            <person name="Oren A."/>
            <person name="Chaudhuri R.R."/>
            <person name="La Ragione R."/>
            <person name="Hildebrand F."/>
            <person name="Pallen M.J."/>
        </authorList>
    </citation>
    <scope>NUCLEOTIDE SEQUENCE</scope>
    <source>
        <strain evidence="1">2889</strain>
    </source>
</reference>
<sequence length="70" mass="7995">EAFPLYYDGYFRNNVIEAYTTMTMLKDIEGNIYEGVGIPPTIEFPYDAASFDQGIDSQLERAIEYIKTGK</sequence>
<dbReference type="AlphaFoldDB" id="A0A9D9DUK4"/>
<evidence type="ECO:0000313" key="2">
    <source>
        <dbReference type="Proteomes" id="UP000823612"/>
    </source>
</evidence>
<dbReference type="InterPro" id="IPR029045">
    <property type="entry name" value="ClpP/crotonase-like_dom_sf"/>
</dbReference>
<reference evidence="1" key="1">
    <citation type="submission" date="2020-10" db="EMBL/GenBank/DDBJ databases">
        <authorList>
            <person name="Gilroy R."/>
        </authorList>
    </citation>
    <scope>NUCLEOTIDE SEQUENCE</scope>
    <source>
        <strain evidence="1">2889</strain>
    </source>
</reference>
<protein>
    <submittedName>
        <fullName evidence="1">Uncharacterized protein</fullName>
    </submittedName>
</protein>
<dbReference type="EMBL" id="JADIMZ010000054">
    <property type="protein sequence ID" value="MBO8432385.1"/>
    <property type="molecule type" value="Genomic_DNA"/>
</dbReference>
<dbReference type="Gene3D" id="3.90.226.10">
    <property type="entry name" value="2-enoyl-CoA Hydratase, Chain A, domain 1"/>
    <property type="match status" value="1"/>
</dbReference>
<dbReference type="SUPFAM" id="SSF52096">
    <property type="entry name" value="ClpP/crotonase"/>
    <property type="match status" value="1"/>
</dbReference>
<evidence type="ECO:0000313" key="1">
    <source>
        <dbReference type="EMBL" id="MBO8432385.1"/>
    </source>
</evidence>
<dbReference type="Proteomes" id="UP000823612">
    <property type="component" value="Unassembled WGS sequence"/>
</dbReference>
<organism evidence="1 2">
    <name type="scientific">Candidatus Pullibacteroides excrementavium</name>
    <dbReference type="NCBI Taxonomy" id="2840905"/>
    <lineage>
        <taxon>Bacteria</taxon>
        <taxon>Pseudomonadati</taxon>
        <taxon>Bacteroidota</taxon>
        <taxon>Bacteroidia</taxon>
        <taxon>Bacteroidales</taxon>
        <taxon>Candidatus Pullibacteroides</taxon>
    </lineage>
</organism>
<proteinExistence type="predicted"/>
<gene>
    <name evidence="1" type="ORF">IAB08_03710</name>
</gene>
<accession>A0A9D9DUK4</accession>
<feature type="non-terminal residue" evidence="1">
    <location>
        <position position="1"/>
    </location>
</feature>
<name>A0A9D9DUK4_9BACT</name>
<comment type="caution">
    <text evidence="1">The sequence shown here is derived from an EMBL/GenBank/DDBJ whole genome shotgun (WGS) entry which is preliminary data.</text>
</comment>